<evidence type="ECO:0000256" key="1">
    <source>
        <dbReference type="SAM" id="MobiDB-lite"/>
    </source>
</evidence>
<feature type="region of interest" description="Disordered" evidence="1">
    <location>
        <begin position="57"/>
        <end position="77"/>
    </location>
</feature>
<reference evidence="2" key="1">
    <citation type="submission" date="2013-05" db="EMBL/GenBank/DDBJ databases">
        <title>Genome assembly of Cystobacter fuscus DSM 2262.</title>
        <authorList>
            <person name="Sharma G."/>
            <person name="Khatri I."/>
            <person name="Kaur C."/>
            <person name="Mayilraj S."/>
            <person name="Subramanian S."/>
        </authorList>
    </citation>
    <scope>NUCLEOTIDE SEQUENCE [LARGE SCALE GENOMIC DNA]</scope>
    <source>
        <strain evidence="2">DSM 2262</strain>
    </source>
</reference>
<protein>
    <submittedName>
        <fullName evidence="2">Uncharacterized protein</fullName>
    </submittedName>
</protein>
<dbReference type="EMBL" id="ANAH02000017">
    <property type="protein sequence ID" value="EPX59361.1"/>
    <property type="molecule type" value="Genomic_DNA"/>
</dbReference>
<gene>
    <name evidence="2" type="ORF">D187_002851</name>
</gene>
<sequence length="77" mass="7978">MVTALLSASVLALPASRPGPDLEAVQSCATKSPGAACELSHQTRALEGTCQAREGEALACRPAPPPRPLSRKQTPEE</sequence>
<organism evidence="2 3">
    <name type="scientific">Cystobacter fuscus (strain ATCC 25194 / DSM 2262 / NBRC 100088 / M29)</name>
    <dbReference type="NCBI Taxonomy" id="1242864"/>
    <lineage>
        <taxon>Bacteria</taxon>
        <taxon>Pseudomonadati</taxon>
        <taxon>Myxococcota</taxon>
        <taxon>Myxococcia</taxon>
        <taxon>Myxococcales</taxon>
        <taxon>Cystobacterineae</taxon>
        <taxon>Archangiaceae</taxon>
        <taxon>Cystobacter</taxon>
    </lineage>
</organism>
<dbReference type="AlphaFoldDB" id="S9P883"/>
<evidence type="ECO:0000313" key="2">
    <source>
        <dbReference type="EMBL" id="EPX59361.1"/>
    </source>
</evidence>
<evidence type="ECO:0000313" key="3">
    <source>
        <dbReference type="Proteomes" id="UP000011682"/>
    </source>
</evidence>
<comment type="caution">
    <text evidence="2">The sequence shown here is derived from an EMBL/GenBank/DDBJ whole genome shotgun (WGS) entry which is preliminary data.</text>
</comment>
<proteinExistence type="predicted"/>
<name>S9P883_CYSF2</name>
<keyword evidence="3" id="KW-1185">Reference proteome</keyword>
<accession>S9P883</accession>
<dbReference type="Proteomes" id="UP000011682">
    <property type="component" value="Unassembled WGS sequence"/>
</dbReference>